<feature type="short sequence motif" description="GXSXG" evidence="9">
    <location>
        <begin position="833"/>
        <end position="837"/>
    </location>
</feature>
<evidence type="ECO:0000256" key="2">
    <source>
        <dbReference type="ARBA" id="ARBA00006636"/>
    </source>
</evidence>
<evidence type="ECO:0008006" key="17">
    <source>
        <dbReference type="Google" id="ProtNLM"/>
    </source>
</evidence>
<dbReference type="PROSITE" id="PS50850">
    <property type="entry name" value="MFS"/>
    <property type="match status" value="1"/>
</dbReference>
<feature type="region of interest" description="Disordered" evidence="10">
    <location>
        <begin position="486"/>
        <end position="518"/>
    </location>
</feature>
<reference evidence="15 16" key="1">
    <citation type="submission" date="2013-08" db="EMBL/GenBank/DDBJ databases">
        <title>The genome sequence of Knoellia sinensis.</title>
        <authorList>
            <person name="Zhu W."/>
            <person name="Wang G."/>
        </authorList>
    </citation>
    <scope>NUCLEOTIDE SEQUENCE [LARGE SCALE GENOMIC DNA]</scope>
    <source>
        <strain evidence="15 16">KCTC 19936</strain>
    </source>
</reference>
<evidence type="ECO:0000256" key="9">
    <source>
        <dbReference type="PROSITE-ProRule" id="PRU01161"/>
    </source>
</evidence>
<dbReference type="InterPro" id="IPR018488">
    <property type="entry name" value="cNMP-bd_CS"/>
</dbReference>
<dbReference type="CDD" id="cd17321">
    <property type="entry name" value="MFS_MMR_MDR_like"/>
    <property type="match status" value="1"/>
</dbReference>
<dbReference type="SMART" id="SM00100">
    <property type="entry name" value="cNMP"/>
    <property type="match status" value="1"/>
</dbReference>
<feature type="region of interest" description="Disordered" evidence="10">
    <location>
        <begin position="1"/>
        <end position="21"/>
    </location>
</feature>
<dbReference type="InterPro" id="IPR018490">
    <property type="entry name" value="cNMP-bd_dom_sf"/>
</dbReference>
<dbReference type="GO" id="GO:0016042">
    <property type="term" value="P:lipid catabolic process"/>
    <property type="evidence" value="ECO:0007669"/>
    <property type="project" value="UniProtKB-UniRule"/>
</dbReference>
<dbReference type="Pfam" id="PF00027">
    <property type="entry name" value="cNMP_binding"/>
    <property type="match status" value="1"/>
</dbReference>
<feature type="transmembrane region" description="Helical" evidence="11">
    <location>
        <begin position="430"/>
        <end position="447"/>
    </location>
</feature>
<dbReference type="SUPFAM" id="SSF52151">
    <property type="entry name" value="FabD/lysophospholipase-like"/>
    <property type="match status" value="1"/>
</dbReference>
<dbReference type="eggNOG" id="COG0664">
    <property type="taxonomic scope" value="Bacteria"/>
</dbReference>
<feature type="active site" description="Nucleophile" evidence="9">
    <location>
        <position position="835"/>
    </location>
</feature>
<evidence type="ECO:0000256" key="10">
    <source>
        <dbReference type="SAM" id="MobiDB-lite"/>
    </source>
</evidence>
<dbReference type="eggNOG" id="COG0477">
    <property type="taxonomic scope" value="Bacteria"/>
</dbReference>
<evidence type="ECO:0000256" key="6">
    <source>
        <dbReference type="ARBA" id="ARBA00022989"/>
    </source>
</evidence>
<feature type="transmembrane region" description="Helical" evidence="11">
    <location>
        <begin position="357"/>
        <end position="374"/>
    </location>
</feature>
<accession>A0A0A0J5D1</accession>
<feature type="domain" description="PNPLA" evidence="14">
    <location>
        <begin position="802"/>
        <end position="962"/>
    </location>
</feature>
<evidence type="ECO:0000259" key="13">
    <source>
        <dbReference type="PROSITE" id="PS50850"/>
    </source>
</evidence>
<comment type="caution">
    <text evidence="9">Lacks conserved residue(s) required for the propagation of feature annotation.</text>
</comment>
<feature type="region of interest" description="Disordered" evidence="10">
    <location>
        <begin position="976"/>
        <end position="1000"/>
    </location>
</feature>
<dbReference type="GO" id="GO:0005886">
    <property type="term" value="C:plasma membrane"/>
    <property type="evidence" value="ECO:0007669"/>
    <property type="project" value="UniProtKB-SubCell"/>
</dbReference>
<dbReference type="CDD" id="cd00038">
    <property type="entry name" value="CAP_ED"/>
    <property type="match status" value="1"/>
</dbReference>
<protein>
    <recommendedName>
        <fullName evidence="17">MFS transporter</fullName>
    </recommendedName>
</protein>
<comment type="subcellular location">
    <subcellularLocation>
        <location evidence="1">Cell membrane</location>
        <topology evidence="1">Multi-pass membrane protein</topology>
    </subcellularLocation>
</comment>
<dbReference type="InterPro" id="IPR011701">
    <property type="entry name" value="MFS"/>
</dbReference>
<sequence>MTSTLGRDVSVSEPGSGNTLSTAALPRKGRVAPRTVLLVASFGALLAFLDATIVNVAFPSIRESFPEATIGSISWVLNAYNIVLAAFMIVCGRLSDLLGRRRVYISGILLFTLASAWCAAATSIDVLVIARIFQALGAAMLIPASLALVVEAFPGEHRAHAIGLWGAAAAVAAGLGPPIGGALVASGGWRWAFLINIPLGIAALVLSRRVLVESRAPGRRRMPDLLGAVLLAGAMGLGTTALIKAHEWGAGDPLLWAVVGGCLALFGGFVLSSRRHPSPLLDVDLLRSRPFLISNVVTLIAGAGFFAYLLTNILWLQYVWNYDVFRAGLALVPGALTAAVVAGVLGPVASRRGYRGVIVLGSLVWVAAFVWYVRGVGTDPAFLREWLPGQILSGIGVGATLPLLGSLALEAVPGGRSATASAIISSTRQVGGVLGISILVIILGTPTPQTVVDLLRDGWTLSIVCFVLCAIGALFLGADRAPAEAPTPATLLTGSGREPAGLARGSREASGPATGGPLASVQATGSSLFSQLPAETRDRITGRATPSTIPAGALIVRQGDVADSLFVLVSGRAEVVIGDQSVRELGPGAVIGELALLTGSTRSASVRARRDCEVLEIDRSDLEESVWNDPAAMSALVATLAHQLAEARPPQMEVMHPGVVAVVAATAGAPVHEVAEALRDRLSTHLRVAVLRAATDGALDRVERAHDRVLLVSSGEDPGWTDACRRQADVVVLVARAGEVPTLQPSDRHQPDVVVVGRPASEAELATWSSFDPWQVTVVAERELGGGVARLAARLAGRSLGLVLSGGGARALSHVGVLLELEESGIHIDRLAGASFGAIIAAAYASGQTAEQVEALTYGEMVRGKPFSDYTVPRVALVRGRRTDDVMERTFGDLQIERLPRQFRCVSVDLLTRSLVVFRNGSLREAVRASSRLPGLFPPIATSSQLLVDGGVLDNTPVSVLRERREGPLVVVNVTMGAKPSPPRVPGTATTTPPPSAKPTRAIRVPMLGETLLRTMMIGGSADAAQQYPDAHVISPSPMGVGLLEFHQLDRMIESGRAAARDLLDRVGDDLGASSRQ</sequence>
<feature type="short sequence motif" description="DGA/G" evidence="9">
    <location>
        <begin position="949"/>
        <end position="951"/>
    </location>
</feature>
<keyword evidence="9" id="KW-0378">Hydrolase</keyword>
<dbReference type="SUPFAM" id="SSF103473">
    <property type="entry name" value="MFS general substrate transporter"/>
    <property type="match status" value="1"/>
</dbReference>
<dbReference type="Gene3D" id="3.40.1090.10">
    <property type="entry name" value="Cytosolic phospholipase A2 catalytic domain"/>
    <property type="match status" value="2"/>
</dbReference>
<dbReference type="Gene3D" id="2.60.120.10">
    <property type="entry name" value="Jelly Rolls"/>
    <property type="match status" value="1"/>
</dbReference>
<dbReference type="AlphaFoldDB" id="A0A0A0J5D1"/>
<dbReference type="SUPFAM" id="SSF51206">
    <property type="entry name" value="cAMP-binding domain-like"/>
    <property type="match status" value="1"/>
</dbReference>
<dbReference type="InterPro" id="IPR020846">
    <property type="entry name" value="MFS_dom"/>
</dbReference>
<dbReference type="InterPro" id="IPR004638">
    <property type="entry name" value="EmrB-like"/>
</dbReference>
<dbReference type="GO" id="GO:0022857">
    <property type="term" value="F:transmembrane transporter activity"/>
    <property type="evidence" value="ECO:0007669"/>
    <property type="project" value="InterPro"/>
</dbReference>
<comment type="caution">
    <text evidence="15">The sequence shown here is derived from an EMBL/GenBank/DDBJ whole genome shotgun (WGS) entry which is preliminary data.</text>
</comment>
<dbReference type="Proteomes" id="UP000030002">
    <property type="component" value="Unassembled WGS sequence"/>
</dbReference>
<dbReference type="CDD" id="cd07205">
    <property type="entry name" value="Pat_PNPLA6_PNPLA7_NTE1_like"/>
    <property type="match status" value="1"/>
</dbReference>
<evidence type="ECO:0000256" key="5">
    <source>
        <dbReference type="ARBA" id="ARBA00022692"/>
    </source>
</evidence>
<evidence type="ECO:0000256" key="1">
    <source>
        <dbReference type="ARBA" id="ARBA00004651"/>
    </source>
</evidence>
<feature type="transmembrane region" description="Helical" evidence="11">
    <location>
        <begin position="254"/>
        <end position="271"/>
    </location>
</feature>
<name>A0A0A0J5D1_9MICO</name>
<feature type="domain" description="Major facilitator superfamily (MFS) profile" evidence="13">
    <location>
        <begin position="36"/>
        <end position="481"/>
    </location>
</feature>
<feature type="transmembrane region" description="Helical" evidence="11">
    <location>
        <begin position="103"/>
        <end position="122"/>
    </location>
</feature>
<dbReference type="GO" id="GO:0004622">
    <property type="term" value="F:phosphatidylcholine lysophospholipase activity"/>
    <property type="evidence" value="ECO:0007669"/>
    <property type="project" value="UniProtKB-ARBA"/>
</dbReference>
<feature type="transmembrane region" description="Helical" evidence="11">
    <location>
        <begin position="324"/>
        <end position="345"/>
    </location>
</feature>
<keyword evidence="7 9" id="KW-0443">Lipid metabolism</keyword>
<dbReference type="Gene3D" id="1.20.1720.10">
    <property type="entry name" value="Multidrug resistance protein D"/>
    <property type="match status" value="1"/>
</dbReference>
<feature type="transmembrane region" description="Helical" evidence="11">
    <location>
        <begin position="128"/>
        <end position="150"/>
    </location>
</feature>
<dbReference type="InterPro" id="IPR014710">
    <property type="entry name" value="RmlC-like_jellyroll"/>
</dbReference>
<evidence type="ECO:0000256" key="11">
    <source>
        <dbReference type="SAM" id="Phobius"/>
    </source>
</evidence>
<keyword evidence="6 11" id="KW-1133">Transmembrane helix</keyword>
<feature type="domain" description="Cyclic nucleotide-binding" evidence="12">
    <location>
        <begin position="528"/>
        <end position="624"/>
    </location>
</feature>
<comment type="similarity">
    <text evidence="2">Belongs to the NTE family.</text>
</comment>
<evidence type="ECO:0000256" key="4">
    <source>
        <dbReference type="ARBA" id="ARBA00022475"/>
    </source>
</evidence>
<dbReference type="PANTHER" id="PTHR42718">
    <property type="entry name" value="MAJOR FACILITATOR SUPERFAMILY MULTIDRUG TRANSPORTER MFSC"/>
    <property type="match status" value="1"/>
</dbReference>
<dbReference type="EMBL" id="AVPJ01000012">
    <property type="protein sequence ID" value="KGN31307.1"/>
    <property type="molecule type" value="Genomic_DNA"/>
</dbReference>
<feature type="transmembrane region" description="Helical" evidence="11">
    <location>
        <begin position="292"/>
        <end position="318"/>
    </location>
</feature>
<keyword evidence="3" id="KW-0813">Transport</keyword>
<dbReference type="PROSITE" id="PS51635">
    <property type="entry name" value="PNPLA"/>
    <property type="match status" value="1"/>
</dbReference>
<organism evidence="15 16">
    <name type="scientific">Knoellia sinensis KCTC 19936</name>
    <dbReference type="NCBI Taxonomy" id="1385520"/>
    <lineage>
        <taxon>Bacteria</taxon>
        <taxon>Bacillati</taxon>
        <taxon>Actinomycetota</taxon>
        <taxon>Actinomycetes</taxon>
        <taxon>Micrococcales</taxon>
        <taxon>Intrasporangiaceae</taxon>
        <taxon>Knoellia</taxon>
    </lineage>
</organism>
<gene>
    <name evidence="15" type="ORF">N802_04255</name>
</gene>
<dbReference type="OrthoDB" id="7375466at2"/>
<evidence type="ECO:0000256" key="7">
    <source>
        <dbReference type="ARBA" id="ARBA00023098"/>
    </source>
</evidence>
<evidence type="ECO:0000313" key="15">
    <source>
        <dbReference type="EMBL" id="KGN31307.1"/>
    </source>
</evidence>
<dbReference type="InterPro" id="IPR016035">
    <property type="entry name" value="Acyl_Trfase/lysoPLipase"/>
</dbReference>
<feature type="transmembrane region" description="Helical" evidence="11">
    <location>
        <begin position="162"/>
        <end position="185"/>
    </location>
</feature>
<feature type="transmembrane region" description="Helical" evidence="11">
    <location>
        <begin position="70"/>
        <end position="91"/>
    </location>
</feature>
<evidence type="ECO:0000259" key="12">
    <source>
        <dbReference type="PROSITE" id="PS50042"/>
    </source>
</evidence>
<dbReference type="PROSITE" id="PS50042">
    <property type="entry name" value="CNMP_BINDING_3"/>
    <property type="match status" value="1"/>
</dbReference>
<evidence type="ECO:0000313" key="16">
    <source>
        <dbReference type="Proteomes" id="UP000030002"/>
    </source>
</evidence>
<evidence type="ECO:0000259" key="14">
    <source>
        <dbReference type="PROSITE" id="PS51635"/>
    </source>
</evidence>
<dbReference type="NCBIfam" id="TIGR00711">
    <property type="entry name" value="efflux_EmrB"/>
    <property type="match status" value="1"/>
</dbReference>
<dbReference type="InterPro" id="IPR000595">
    <property type="entry name" value="cNMP-bd_dom"/>
</dbReference>
<feature type="transmembrane region" description="Helical" evidence="11">
    <location>
        <begin position="36"/>
        <end position="58"/>
    </location>
</feature>
<dbReference type="InterPro" id="IPR002641">
    <property type="entry name" value="PNPLA_dom"/>
</dbReference>
<evidence type="ECO:0000256" key="3">
    <source>
        <dbReference type="ARBA" id="ARBA00022448"/>
    </source>
</evidence>
<feature type="transmembrane region" description="Helical" evidence="11">
    <location>
        <begin position="386"/>
        <end position="409"/>
    </location>
</feature>
<dbReference type="PANTHER" id="PTHR42718:SF48">
    <property type="entry name" value="CONSERVED TWO-DOMAIN MEMBRANE PROTEIN-RELATED"/>
    <property type="match status" value="1"/>
</dbReference>
<keyword evidence="8 11" id="KW-0472">Membrane</keyword>
<proteinExistence type="inferred from homology"/>
<dbReference type="Gene3D" id="1.20.1250.20">
    <property type="entry name" value="MFS general substrate transporter like domains"/>
    <property type="match status" value="1"/>
</dbReference>
<dbReference type="STRING" id="1385520.N802_04255"/>
<dbReference type="InterPro" id="IPR036259">
    <property type="entry name" value="MFS_trans_sf"/>
</dbReference>
<keyword evidence="5 11" id="KW-0812">Transmembrane</keyword>
<dbReference type="Pfam" id="PF07690">
    <property type="entry name" value="MFS_1"/>
    <property type="match status" value="1"/>
</dbReference>
<evidence type="ECO:0000256" key="8">
    <source>
        <dbReference type="ARBA" id="ARBA00023136"/>
    </source>
</evidence>
<dbReference type="Pfam" id="PF01734">
    <property type="entry name" value="Patatin"/>
    <property type="match status" value="1"/>
</dbReference>
<dbReference type="RefSeq" id="WP_052109973.1">
    <property type="nucleotide sequence ID" value="NZ_AVPJ01000012.1"/>
</dbReference>
<dbReference type="PROSITE" id="PS00889">
    <property type="entry name" value="CNMP_BINDING_2"/>
    <property type="match status" value="1"/>
</dbReference>
<dbReference type="PROSITE" id="PS00888">
    <property type="entry name" value="CNMP_BINDING_1"/>
    <property type="match status" value="1"/>
</dbReference>
<feature type="transmembrane region" description="Helical" evidence="11">
    <location>
        <begin position="191"/>
        <end position="211"/>
    </location>
</feature>
<keyword evidence="9" id="KW-0442">Lipid degradation</keyword>
<dbReference type="eggNOG" id="COG1752">
    <property type="taxonomic scope" value="Bacteria"/>
</dbReference>
<feature type="transmembrane region" description="Helical" evidence="11">
    <location>
        <begin position="223"/>
        <end position="242"/>
    </location>
</feature>
<keyword evidence="4" id="KW-1003">Cell membrane</keyword>
<feature type="active site" description="Proton acceptor" evidence="9">
    <location>
        <position position="949"/>
    </location>
</feature>
<keyword evidence="16" id="KW-1185">Reference proteome</keyword>